<protein>
    <submittedName>
        <fullName evidence="2">Putative membrane protein</fullName>
    </submittedName>
</protein>
<sequence length="462" mass="50148">MKAHDDRLTIDGLSSAPFSEAHGMQTAETRRKSTLVRIITARLNRSFLLLPMVVSLAGLICAILVIALGHYLEDAARLVFPAPDIQTVRSVLSTIAGSALTVLSLVYSLTLVVFTLAAGNISPRLLTRFAEDKLIQTTAGVLAATFFYAVIVLQRADTIPPALSTGVAVLWSIGSISVLIFFIHKVATRITIDEEIGRIGATLADYIDEILEEAEEEGSGSEARDIARFRPHGERRRLIAARSGYIEAVDLGALVGTAAKYDLFVEVEATPGQFIVEGCALANYVGEADEAANTALRRAFLVGRQRTPEADLDFSILLMVEIAQRALSPGVNDSFTAIAVIDHLSSAFARILRRRAPSPLARDEKDHPRVWLETAMIDQLLNSAYHPLRRESAGNITVILRLVASLHRLALVSRPEYRDFLSYHVRLIAEDMGAAGGNAVDRDEVLEGCAKVLGILEESDAA</sequence>
<reference evidence="2 3" key="1">
    <citation type="submission" date="2018-04" db="EMBL/GenBank/DDBJ databases">
        <title>Genomic Encyclopedia of Archaeal and Bacterial Type Strains, Phase II (KMG-II): from individual species to whole genera.</title>
        <authorList>
            <person name="Goeker M."/>
        </authorList>
    </citation>
    <scope>NUCLEOTIDE SEQUENCE [LARGE SCALE GENOMIC DNA]</scope>
    <source>
        <strain evidence="2 3">DSM 23382</strain>
    </source>
</reference>
<dbReference type="EMBL" id="QAYG01000001">
    <property type="protein sequence ID" value="PTW62930.1"/>
    <property type="molecule type" value="Genomic_DNA"/>
</dbReference>
<dbReference type="RefSeq" id="WP_107988426.1">
    <property type="nucleotide sequence ID" value="NZ_QAYG01000001.1"/>
</dbReference>
<dbReference type="AlphaFoldDB" id="A0A2T5VGQ9"/>
<evidence type="ECO:0000313" key="2">
    <source>
        <dbReference type="EMBL" id="PTW62930.1"/>
    </source>
</evidence>
<keyword evidence="1" id="KW-0812">Transmembrane</keyword>
<proteinExistence type="predicted"/>
<keyword evidence="1" id="KW-0472">Membrane</keyword>
<feature type="transmembrane region" description="Helical" evidence="1">
    <location>
        <begin position="92"/>
        <end position="118"/>
    </location>
</feature>
<feature type="transmembrane region" description="Helical" evidence="1">
    <location>
        <begin position="162"/>
        <end position="183"/>
    </location>
</feature>
<comment type="caution">
    <text evidence="2">The sequence shown here is derived from an EMBL/GenBank/DDBJ whole genome shotgun (WGS) entry which is preliminary data.</text>
</comment>
<feature type="transmembrane region" description="Helical" evidence="1">
    <location>
        <begin position="47"/>
        <end position="72"/>
    </location>
</feature>
<evidence type="ECO:0000313" key="3">
    <source>
        <dbReference type="Proteomes" id="UP000244081"/>
    </source>
</evidence>
<gene>
    <name evidence="2" type="ORF">C8N35_101979</name>
</gene>
<dbReference type="OrthoDB" id="2955631at2"/>
<feature type="transmembrane region" description="Helical" evidence="1">
    <location>
        <begin position="139"/>
        <end position="156"/>
    </location>
</feature>
<dbReference type="InterPro" id="IPR018723">
    <property type="entry name" value="DUF2254_membrane"/>
</dbReference>
<evidence type="ECO:0000256" key="1">
    <source>
        <dbReference type="SAM" id="Phobius"/>
    </source>
</evidence>
<organism evidence="2 3">
    <name type="scientific">Breoghania corrubedonensis</name>
    <dbReference type="NCBI Taxonomy" id="665038"/>
    <lineage>
        <taxon>Bacteria</taxon>
        <taxon>Pseudomonadati</taxon>
        <taxon>Pseudomonadota</taxon>
        <taxon>Alphaproteobacteria</taxon>
        <taxon>Hyphomicrobiales</taxon>
        <taxon>Stappiaceae</taxon>
        <taxon>Breoghania</taxon>
    </lineage>
</organism>
<keyword evidence="3" id="KW-1185">Reference proteome</keyword>
<accession>A0A2T5VGQ9</accession>
<dbReference type="Proteomes" id="UP000244081">
    <property type="component" value="Unassembled WGS sequence"/>
</dbReference>
<dbReference type="Pfam" id="PF10011">
    <property type="entry name" value="DUF2254"/>
    <property type="match status" value="1"/>
</dbReference>
<keyword evidence="1" id="KW-1133">Transmembrane helix</keyword>
<name>A0A2T5VGQ9_9HYPH</name>